<organism evidence="2 3">
    <name type="scientific">Polarella glacialis</name>
    <name type="common">Dinoflagellate</name>
    <dbReference type="NCBI Taxonomy" id="89957"/>
    <lineage>
        <taxon>Eukaryota</taxon>
        <taxon>Sar</taxon>
        <taxon>Alveolata</taxon>
        <taxon>Dinophyceae</taxon>
        <taxon>Suessiales</taxon>
        <taxon>Suessiaceae</taxon>
        <taxon>Polarella</taxon>
    </lineage>
</organism>
<reference evidence="2" key="1">
    <citation type="submission" date="2021-02" db="EMBL/GenBank/DDBJ databases">
        <authorList>
            <person name="Dougan E. K."/>
            <person name="Rhodes N."/>
            <person name="Thang M."/>
            <person name="Chan C."/>
        </authorList>
    </citation>
    <scope>NUCLEOTIDE SEQUENCE</scope>
</reference>
<evidence type="ECO:0008006" key="5">
    <source>
        <dbReference type="Google" id="ProtNLM"/>
    </source>
</evidence>
<evidence type="ECO:0000313" key="3">
    <source>
        <dbReference type="Proteomes" id="UP000626109"/>
    </source>
</evidence>
<protein>
    <recommendedName>
        <fullName evidence="5">Calmodulin-lysine N-methyltransferase</fullName>
    </recommendedName>
</protein>
<comment type="caution">
    <text evidence="2">The sequence shown here is derived from an EMBL/GenBank/DDBJ whole genome shotgun (WGS) entry which is preliminary data.</text>
</comment>
<dbReference type="PANTHER" id="PTHR14614:SF132">
    <property type="entry name" value="PROTEIN-LYSINE METHYLTRANSFERASE C42C1.13"/>
    <property type="match status" value="1"/>
</dbReference>
<dbReference type="Proteomes" id="UP000654075">
    <property type="component" value="Unassembled WGS sequence"/>
</dbReference>
<name>A0A813JN59_POLGL</name>
<dbReference type="Proteomes" id="UP000626109">
    <property type="component" value="Unassembled WGS sequence"/>
</dbReference>
<evidence type="ECO:0000313" key="4">
    <source>
        <dbReference type="Proteomes" id="UP000654075"/>
    </source>
</evidence>
<dbReference type="Gene3D" id="3.40.50.150">
    <property type="entry name" value="Vaccinia Virus protein VP39"/>
    <property type="match status" value="1"/>
</dbReference>
<dbReference type="PANTHER" id="PTHR14614">
    <property type="entry name" value="HEPATOCELLULAR CARCINOMA-ASSOCIATED ANTIGEN"/>
    <property type="match status" value="1"/>
</dbReference>
<gene>
    <name evidence="1" type="ORF">PGLA1383_LOCUS53480</name>
    <name evidence="2" type="ORF">PGLA2088_LOCUS21868</name>
</gene>
<accession>A0A813JN59</accession>
<dbReference type="Pfam" id="PF10294">
    <property type="entry name" value="Methyltransf_16"/>
    <property type="match status" value="1"/>
</dbReference>
<dbReference type="AlphaFoldDB" id="A0A813JN59"/>
<dbReference type="EMBL" id="CAJNNW010025847">
    <property type="protein sequence ID" value="CAE8680379.1"/>
    <property type="molecule type" value="Genomic_DNA"/>
</dbReference>
<evidence type="ECO:0000313" key="1">
    <source>
        <dbReference type="EMBL" id="CAE8638281.1"/>
    </source>
</evidence>
<dbReference type="OMA" id="RIGASHW"/>
<sequence length="265" mass="28373">MGTCRSACGACFQGLCSPEEKQSQPANPNLRLVFHGGQPFLTEDAFLGGMPGYVGLVDREYLTFGPLTLHIETWPDYRIGASHWPSGRLLARALAEGALPEVLPAVAGLKVAELGAGPGLPGLVCAKLGAASVVLTDLIELLPLMDKNLLLNDLCSNCHSETLDWLAAESSALAFANRQAEGPLDILLAADVVYVEEQEPLMGALLALMAPGHTTLVLAYKNRNAGDREYLNSRILPRLVDVKFAEFSTPEDGLTEIYVGKFKPS</sequence>
<proteinExistence type="predicted"/>
<evidence type="ECO:0000313" key="2">
    <source>
        <dbReference type="EMBL" id="CAE8680379.1"/>
    </source>
</evidence>
<dbReference type="EMBL" id="CAJNNV010031905">
    <property type="protein sequence ID" value="CAE8638281.1"/>
    <property type="molecule type" value="Genomic_DNA"/>
</dbReference>
<dbReference type="InterPro" id="IPR019410">
    <property type="entry name" value="Methyltransf_16"/>
</dbReference>
<keyword evidence="4" id="KW-1185">Reference proteome</keyword>
<dbReference type="SUPFAM" id="SSF53335">
    <property type="entry name" value="S-adenosyl-L-methionine-dependent methyltransferases"/>
    <property type="match status" value="1"/>
</dbReference>
<dbReference type="InterPro" id="IPR029063">
    <property type="entry name" value="SAM-dependent_MTases_sf"/>
</dbReference>